<dbReference type="Gramene" id="PRQ49050">
    <property type="protein sequence ID" value="PRQ49050"/>
    <property type="gene ID" value="RchiOBHm_Chr2g0117601"/>
</dbReference>
<dbReference type="AlphaFoldDB" id="A0A2P6RRJ0"/>
<name>A0A2P6RRJ0_ROSCH</name>
<protein>
    <submittedName>
        <fullName evidence="1">Uncharacterized protein</fullName>
    </submittedName>
</protein>
<accession>A0A2P6RRJ0</accession>
<evidence type="ECO:0000313" key="1">
    <source>
        <dbReference type="EMBL" id="PRQ49050.1"/>
    </source>
</evidence>
<evidence type="ECO:0000313" key="2">
    <source>
        <dbReference type="Proteomes" id="UP000238479"/>
    </source>
</evidence>
<keyword evidence="2" id="KW-1185">Reference proteome</keyword>
<sequence>MVAAVSPPWWSEIDDGGKSLPDPVSLSSISLYGKETLVGLHSNKLESPELKTRIEALTEIQGQLKVLETKSF</sequence>
<comment type="caution">
    <text evidence="1">The sequence shown here is derived from an EMBL/GenBank/DDBJ whole genome shotgun (WGS) entry which is preliminary data.</text>
</comment>
<dbReference type="Proteomes" id="UP000238479">
    <property type="component" value="Chromosome 2"/>
</dbReference>
<gene>
    <name evidence="1" type="ORF">RchiOBHm_Chr2g0117601</name>
</gene>
<proteinExistence type="predicted"/>
<dbReference type="EMBL" id="PDCK01000040">
    <property type="protein sequence ID" value="PRQ49050.1"/>
    <property type="molecule type" value="Genomic_DNA"/>
</dbReference>
<reference evidence="1 2" key="1">
    <citation type="journal article" date="2018" name="Nat. Genet.">
        <title>The Rosa genome provides new insights in the design of modern roses.</title>
        <authorList>
            <person name="Bendahmane M."/>
        </authorList>
    </citation>
    <scope>NUCLEOTIDE SEQUENCE [LARGE SCALE GENOMIC DNA]</scope>
    <source>
        <strain evidence="2">cv. Old Blush</strain>
    </source>
</reference>
<organism evidence="1 2">
    <name type="scientific">Rosa chinensis</name>
    <name type="common">China rose</name>
    <dbReference type="NCBI Taxonomy" id="74649"/>
    <lineage>
        <taxon>Eukaryota</taxon>
        <taxon>Viridiplantae</taxon>
        <taxon>Streptophyta</taxon>
        <taxon>Embryophyta</taxon>
        <taxon>Tracheophyta</taxon>
        <taxon>Spermatophyta</taxon>
        <taxon>Magnoliopsida</taxon>
        <taxon>eudicotyledons</taxon>
        <taxon>Gunneridae</taxon>
        <taxon>Pentapetalae</taxon>
        <taxon>rosids</taxon>
        <taxon>fabids</taxon>
        <taxon>Rosales</taxon>
        <taxon>Rosaceae</taxon>
        <taxon>Rosoideae</taxon>
        <taxon>Rosoideae incertae sedis</taxon>
        <taxon>Rosa</taxon>
    </lineage>
</organism>